<feature type="region of interest" description="Disordered" evidence="2">
    <location>
        <begin position="60"/>
        <end position="81"/>
    </location>
</feature>
<name>A0AAD9G0A1_9STRA</name>
<feature type="region of interest" description="Disordered" evidence="2">
    <location>
        <begin position="265"/>
        <end position="290"/>
    </location>
</feature>
<gene>
    <name evidence="3" type="ORF">P3T76_015215</name>
</gene>
<feature type="region of interest" description="Disordered" evidence="2">
    <location>
        <begin position="94"/>
        <end position="183"/>
    </location>
</feature>
<dbReference type="AlphaFoldDB" id="A0AAD9G0A1"/>
<organism evidence="3 4">
    <name type="scientific">Phytophthora citrophthora</name>
    <dbReference type="NCBI Taxonomy" id="4793"/>
    <lineage>
        <taxon>Eukaryota</taxon>
        <taxon>Sar</taxon>
        <taxon>Stramenopiles</taxon>
        <taxon>Oomycota</taxon>
        <taxon>Peronosporomycetes</taxon>
        <taxon>Peronosporales</taxon>
        <taxon>Peronosporaceae</taxon>
        <taxon>Phytophthora</taxon>
    </lineage>
</organism>
<comment type="caution">
    <text evidence="3">The sequence shown here is derived from an EMBL/GenBank/DDBJ whole genome shotgun (WGS) entry which is preliminary data.</text>
</comment>
<feature type="compositionally biased region" description="Basic and acidic residues" evidence="2">
    <location>
        <begin position="60"/>
        <end position="78"/>
    </location>
</feature>
<evidence type="ECO:0000256" key="1">
    <source>
        <dbReference type="SAM" id="Coils"/>
    </source>
</evidence>
<keyword evidence="1" id="KW-0175">Coiled coil</keyword>
<dbReference type="EMBL" id="JASMQC010000050">
    <property type="protein sequence ID" value="KAK1929263.1"/>
    <property type="molecule type" value="Genomic_DNA"/>
</dbReference>
<keyword evidence="4" id="KW-1185">Reference proteome</keyword>
<evidence type="ECO:0000313" key="4">
    <source>
        <dbReference type="Proteomes" id="UP001259832"/>
    </source>
</evidence>
<evidence type="ECO:0000313" key="3">
    <source>
        <dbReference type="EMBL" id="KAK1929263.1"/>
    </source>
</evidence>
<protein>
    <submittedName>
        <fullName evidence="3">Uncharacterized protein</fullName>
    </submittedName>
</protein>
<feature type="compositionally biased region" description="Basic and acidic residues" evidence="2">
    <location>
        <begin position="106"/>
        <end position="132"/>
    </location>
</feature>
<feature type="compositionally biased region" description="Basic residues" evidence="2">
    <location>
        <begin position="152"/>
        <end position="161"/>
    </location>
</feature>
<sequence>MQSTLGDYVETHSVERNPLVGERRSGISKLSTNKKVTETIDHVTQSVGQYQSVHQYLEKTVEDTPDRTSSEDEQRDHSVAVGLPPMVPAKMAAKASPMTEGVAAKEAVDMKQKKSKDQGSKVLEETRRRDVMRSPAVASEKSTSRKMNAKLGKTKMPKKVAAKSERRDRRRKRKTEKEKRATGISQASAKMLFQCSCQLLRTQVLDYDVRAREMQERNTTQVKEIEMWEKRIRSLQRELEGYSDEETDARPTETTRLVLIEAKSATASEATAQDPSALTPSAAASAEPSLPPAIAAAEAKLHEELQKRTQKLYEFCKSVPGFIDALDEHSSSPF</sequence>
<proteinExistence type="predicted"/>
<feature type="region of interest" description="Disordered" evidence="2">
    <location>
        <begin position="1"/>
        <end position="30"/>
    </location>
</feature>
<reference evidence="3" key="1">
    <citation type="submission" date="2023-08" db="EMBL/GenBank/DDBJ databases">
        <title>Reference Genome Resource for the Citrus Pathogen Phytophthora citrophthora.</title>
        <authorList>
            <person name="Moller H."/>
            <person name="Coetzee B."/>
            <person name="Rose L.J."/>
            <person name="Van Niekerk J.M."/>
        </authorList>
    </citation>
    <scope>NUCLEOTIDE SEQUENCE</scope>
    <source>
        <strain evidence="3">STE-U-9442</strain>
    </source>
</reference>
<feature type="compositionally biased region" description="Basic and acidic residues" evidence="2">
    <location>
        <begin position="9"/>
        <end position="25"/>
    </location>
</feature>
<feature type="coiled-coil region" evidence="1">
    <location>
        <begin position="211"/>
        <end position="245"/>
    </location>
</feature>
<dbReference type="Proteomes" id="UP001259832">
    <property type="component" value="Unassembled WGS sequence"/>
</dbReference>
<accession>A0AAD9G0A1</accession>
<evidence type="ECO:0000256" key="2">
    <source>
        <dbReference type="SAM" id="MobiDB-lite"/>
    </source>
</evidence>